<proteinExistence type="predicted"/>
<feature type="transmembrane region" description="Helical" evidence="1">
    <location>
        <begin position="87"/>
        <end position="104"/>
    </location>
</feature>
<gene>
    <name evidence="2" type="ORF">JX360_04370</name>
</gene>
<accession>A0ABT0C8N2</accession>
<keyword evidence="3" id="KW-1185">Reference proteome</keyword>
<protein>
    <submittedName>
        <fullName evidence="2">Uncharacterized protein</fullName>
    </submittedName>
</protein>
<sequence>MVLVETYHVSTLPQHLFMQQRHSNLKTGGGSMSWDSLLMQKTKRVLVTLAIIICLGQIAGYLVDILGNYLFGNDFSGYSWRSDEESWLRPTVYWGFGGLSLTFAIQLHRRFTIFANGLGIAGVYLMLYGNRGGWYERGFVVQKLILSILTLVVLALLSNRLASSHQNSSAED</sequence>
<feature type="transmembrane region" description="Helical" evidence="1">
    <location>
        <begin position="140"/>
        <end position="157"/>
    </location>
</feature>
<evidence type="ECO:0000256" key="1">
    <source>
        <dbReference type="SAM" id="Phobius"/>
    </source>
</evidence>
<comment type="caution">
    <text evidence="2">The sequence shown here is derived from an EMBL/GenBank/DDBJ whole genome shotgun (WGS) entry which is preliminary data.</text>
</comment>
<dbReference type="EMBL" id="JAFIRA010000007">
    <property type="protein sequence ID" value="MCJ2542146.1"/>
    <property type="molecule type" value="Genomic_DNA"/>
</dbReference>
<organism evidence="2 3">
    <name type="scientific">Thermostichus vulcanus str. 'Rupite'</name>
    <dbReference type="NCBI Taxonomy" id="2813851"/>
    <lineage>
        <taxon>Bacteria</taxon>
        <taxon>Bacillati</taxon>
        <taxon>Cyanobacteriota</taxon>
        <taxon>Cyanophyceae</taxon>
        <taxon>Thermostichales</taxon>
        <taxon>Thermostichaceae</taxon>
        <taxon>Thermostichus</taxon>
    </lineage>
</organism>
<evidence type="ECO:0000313" key="2">
    <source>
        <dbReference type="EMBL" id="MCJ2542146.1"/>
    </source>
</evidence>
<reference evidence="2" key="1">
    <citation type="submission" date="2021-02" db="EMBL/GenBank/DDBJ databases">
        <title>The CRISPR/cas machinery reduction and long-range gene transfer in the hot spring cyanobacterium Synechococcus.</title>
        <authorList>
            <person name="Dvorak P."/>
            <person name="Jahodarova E."/>
            <person name="Hasler P."/>
            <person name="Poulickova A."/>
        </authorList>
    </citation>
    <scope>NUCLEOTIDE SEQUENCE</scope>
    <source>
        <strain evidence="2">Rupite</strain>
    </source>
</reference>
<dbReference type="RefSeq" id="WP_244349379.1">
    <property type="nucleotide sequence ID" value="NZ_JAFIRA010000007.1"/>
</dbReference>
<feature type="transmembrane region" description="Helical" evidence="1">
    <location>
        <begin position="45"/>
        <end position="67"/>
    </location>
</feature>
<feature type="transmembrane region" description="Helical" evidence="1">
    <location>
        <begin position="111"/>
        <end position="128"/>
    </location>
</feature>
<keyword evidence="1" id="KW-0472">Membrane</keyword>
<keyword evidence="1" id="KW-1133">Transmembrane helix</keyword>
<evidence type="ECO:0000313" key="3">
    <source>
        <dbReference type="Proteomes" id="UP000830835"/>
    </source>
</evidence>
<keyword evidence="1" id="KW-0812">Transmembrane</keyword>
<name>A0ABT0C8N2_THEVL</name>
<dbReference type="Proteomes" id="UP000830835">
    <property type="component" value="Unassembled WGS sequence"/>
</dbReference>